<name>A0A8S3WKX7_PARAO</name>
<accession>A0A8S3WKX7</accession>
<proteinExistence type="predicted"/>
<keyword evidence="2" id="KW-1185">Reference proteome</keyword>
<dbReference type="AlphaFoldDB" id="A0A8S3WKX7"/>
<comment type="caution">
    <text evidence="1">The sequence shown here is derived from an EMBL/GenBank/DDBJ whole genome shotgun (WGS) entry which is preliminary data.</text>
</comment>
<evidence type="ECO:0000313" key="2">
    <source>
        <dbReference type="Proteomes" id="UP000691718"/>
    </source>
</evidence>
<protein>
    <submittedName>
        <fullName evidence="1">(apollo) hypothetical protein</fullName>
    </submittedName>
</protein>
<gene>
    <name evidence="1" type="ORF">PAPOLLO_LOCUS7526</name>
</gene>
<evidence type="ECO:0000313" key="1">
    <source>
        <dbReference type="EMBL" id="CAG4966062.1"/>
    </source>
</evidence>
<sequence>DVPGTLEVIHRHPDYDVLDWNDSDDEPLSNTAWTQNTLEISGLETNASSPKYIGGKLYLNTVLFMMLQIHYKTDNNV</sequence>
<dbReference type="Proteomes" id="UP000691718">
    <property type="component" value="Unassembled WGS sequence"/>
</dbReference>
<dbReference type="EMBL" id="CAJQZP010000527">
    <property type="protein sequence ID" value="CAG4966062.1"/>
    <property type="molecule type" value="Genomic_DNA"/>
</dbReference>
<reference evidence="1" key="1">
    <citation type="submission" date="2021-04" db="EMBL/GenBank/DDBJ databases">
        <authorList>
            <person name="Tunstrom K."/>
        </authorList>
    </citation>
    <scope>NUCLEOTIDE SEQUENCE</scope>
</reference>
<organism evidence="1 2">
    <name type="scientific">Parnassius apollo</name>
    <name type="common">Apollo butterfly</name>
    <name type="synonym">Papilio apollo</name>
    <dbReference type="NCBI Taxonomy" id="110799"/>
    <lineage>
        <taxon>Eukaryota</taxon>
        <taxon>Metazoa</taxon>
        <taxon>Ecdysozoa</taxon>
        <taxon>Arthropoda</taxon>
        <taxon>Hexapoda</taxon>
        <taxon>Insecta</taxon>
        <taxon>Pterygota</taxon>
        <taxon>Neoptera</taxon>
        <taxon>Endopterygota</taxon>
        <taxon>Lepidoptera</taxon>
        <taxon>Glossata</taxon>
        <taxon>Ditrysia</taxon>
        <taxon>Papilionoidea</taxon>
        <taxon>Papilionidae</taxon>
        <taxon>Parnassiinae</taxon>
        <taxon>Parnassini</taxon>
        <taxon>Parnassius</taxon>
        <taxon>Parnassius</taxon>
    </lineage>
</organism>
<feature type="non-terminal residue" evidence="1">
    <location>
        <position position="1"/>
    </location>
</feature>